<evidence type="ECO:0000313" key="2">
    <source>
        <dbReference type="EMBL" id="KAK9111077.1"/>
    </source>
</evidence>
<evidence type="ECO:0000313" key="3">
    <source>
        <dbReference type="Proteomes" id="UP001419268"/>
    </source>
</evidence>
<sequence length="131" mass="13898">MGVEGGRRENDLREAGGKAESVVEGNAWAVGDAMKGLRPPLVGGDAESGDGGAEVCRAASGQGRRRSATFSEHFGDSPISSCRDFVAKLAWSHANGGSFAKQKKMNNNNKKKNVEKMVSALSSAMVWWVNQ</sequence>
<evidence type="ECO:0000256" key="1">
    <source>
        <dbReference type="SAM" id="MobiDB-lite"/>
    </source>
</evidence>
<reference evidence="2 3" key="1">
    <citation type="submission" date="2024-01" db="EMBL/GenBank/DDBJ databases">
        <title>Genome assemblies of Stephania.</title>
        <authorList>
            <person name="Yang L."/>
        </authorList>
    </citation>
    <scope>NUCLEOTIDE SEQUENCE [LARGE SCALE GENOMIC DNA]</scope>
    <source>
        <strain evidence="2">JXDWG</strain>
        <tissue evidence="2">Leaf</tissue>
    </source>
</reference>
<feature type="compositionally biased region" description="Low complexity" evidence="1">
    <location>
        <begin position="53"/>
        <end position="62"/>
    </location>
</feature>
<dbReference type="AlphaFoldDB" id="A0AAP0I9A0"/>
<dbReference type="Proteomes" id="UP001419268">
    <property type="component" value="Unassembled WGS sequence"/>
</dbReference>
<keyword evidence="3" id="KW-1185">Reference proteome</keyword>
<organism evidence="2 3">
    <name type="scientific">Stephania cephalantha</name>
    <dbReference type="NCBI Taxonomy" id="152367"/>
    <lineage>
        <taxon>Eukaryota</taxon>
        <taxon>Viridiplantae</taxon>
        <taxon>Streptophyta</taxon>
        <taxon>Embryophyta</taxon>
        <taxon>Tracheophyta</taxon>
        <taxon>Spermatophyta</taxon>
        <taxon>Magnoliopsida</taxon>
        <taxon>Ranunculales</taxon>
        <taxon>Menispermaceae</taxon>
        <taxon>Menispermoideae</taxon>
        <taxon>Cissampelideae</taxon>
        <taxon>Stephania</taxon>
    </lineage>
</organism>
<dbReference type="EMBL" id="JBBNAG010000008">
    <property type="protein sequence ID" value="KAK9111077.1"/>
    <property type="molecule type" value="Genomic_DNA"/>
</dbReference>
<gene>
    <name evidence="2" type="ORF">Scep_018596</name>
</gene>
<feature type="region of interest" description="Disordered" evidence="1">
    <location>
        <begin position="1"/>
        <end position="20"/>
    </location>
</feature>
<accession>A0AAP0I9A0</accession>
<proteinExistence type="predicted"/>
<feature type="region of interest" description="Disordered" evidence="1">
    <location>
        <begin position="39"/>
        <end position="73"/>
    </location>
</feature>
<name>A0AAP0I9A0_9MAGN</name>
<feature type="compositionally biased region" description="Basic and acidic residues" evidence="1">
    <location>
        <begin position="1"/>
        <end position="17"/>
    </location>
</feature>
<comment type="caution">
    <text evidence="2">The sequence shown here is derived from an EMBL/GenBank/DDBJ whole genome shotgun (WGS) entry which is preliminary data.</text>
</comment>
<protein>
    <submittedName>
        <fullName evidence="2">Uncharacterized protein</fullName>
    </submittedName>
</protein>